<sequence>MIAVILIVFREVLEAGLIISVILAACKGYKISHLVIAGITSGVIFSGLLALFTNSIENALSGTGQEVFNSALLLTATLMLSWQIVWMSTKGKEMADTSRNEVRNILSEGNKNYAIAVVVAIAVMREGSEVVLFMYSIIISTGTSITAMFTGGIIGVIAGIVFTFLLYRGLILIPLKFIFLLSNIVLTFIAAGLASQGIGILSSIDIIPAIKDTVWDSSWLLSDNSWEGGLARAIFGYTSTPSGVQIITWILVAALILSISSFLKRKKS</sequence>
<feature type="transmembrane region" description="Helical" evidence="6">
    <location>
        <begin position="179"/>
        <end position="201"/>
    </location>
</feature>
<protein>
    <submittedName>
        <fullName evidence="8">Iron permease</fullName>
    </submittedName>
</protein>
<dbReference type="AlphaFoldDB" id="A0A344S6E4"/>
<dbReference type="Proteomes" id="UP000251994">
    <property type="component" value="Chromosome"/>
</dbReference>
<reference evidence="7 9" key="1">
    <citation type="submission" date="2018-06" db="EMBL/GenBank/DDBJ databases">
        <title>Completed Genome Sequences of 32 Strains from Various Serotypes of Salmonella enterica.</title>
        <authorList>
            <person name="Nash J.H.E."/>
            <person name="Robertson J."/>
            <person name="Bessonov K."/>
        </authorList>
    </citation>
    <scope>NUCLEOTIDE SEQUENCE [LARGE SCALE GENOMIC DNA]</scope>
    <source>
        <strain evidence="7 9">SA20021456</strain>
    </source>
</reference>
<name>A0A344S6E4_SALER</name>
<accession>A0A344S6E4</accession>
<reference evidence="8" key="2">
    <citation type="submission" date="2018-10" db="EMBL/GenBank/DDBJ databases">
        <authorList>
            <consortium name="PulseNet: The National Subtyping Network for Foodborne Disease Surveillance"/>
            <person name="Tarr C.L."/>
            <person name="Trees E."/>
            <person name="Katz L.S."/>
            <person name="Carleton-Romer H.A."/>
            <person name="Stroika S."/>
            <person name="Kucerova Z."/>
            <person name="Roache K.F."/>
            <person name="Sabol A.L."/>
            <person name="Besser J."/>
            <person name="Gerner-Smidt P."/>
        </authorList>
    </citation>
    <scope>NUCLEOTIDE SEQUENCE [LARGE SCALE GENOMIC DNA]</scope>
    <source>
        <strain evidence="8">PNUSAS052121</strain>
    </source>
</reference>
<dbReference type="RefSeq" id="WP_001750794.1">
    <property type="nucleotide sequence ID" value="NZ_CP030180.1"/>
</dbReference>
<evidence type="ECO:0000313" key="7">
    <source>
        <dbReference type="EMBL" id="AXD70433.1"/>
    </source>
</evidence>
<keyword evidence="5 6" id="KW-0472">Membrane</keyword>
<keyword evidence="3 6" id="KW-0812">Transmembrane</keyword>
<dbReference type="GO" id="GO:0033573">
    <property type="term" value="C:high-affinity iron permease complex"/>
    <property type="evidence" value="ECO:0007669"/>
    <property type="project" value="InterPro"/>
</dbReference>
<gene>
    <name evidence="7" type="ORF">CHC34_05280</name>
    <name evidence="8" type="ORF">D9O31_01995</name>
</gene>
<evidence type="ECO:0000256" key="1">
    <source>
        <dbReference type="ARBA" id="ARBA00004141"/>
    </source>
</evidence>
<feature type="transmembrane region" description="Helical" evidence="6">
    <location>
        <begin position="6"/>
        <end position="26"/>
    </location>
</feature>
<proteinExistence type="inferred from homology"/>
<dbReference type="PANTHER" id="PTHR31632:SF2">
    <property type="entry name" value="PLASMA MEMBRANE IRON PERMEASE"/>
    <property type="match status" value="1"/>
</dbReference>
<evidence type="ECO:0000256" key="3">
    <source>
        <dbReference type="ARBA" id="ARBA00022692"/>
    </source>
</evidence>
<feature type="transmembrane region" description="Helical" evidence="6">
    <location>
        <begin position="113"/>
        <end position="139"/>
    </location>
</feature>
<evidence type="ECO:0000256" key="6">
    <source>
        <dbReference type="SAM" id="Phobius"/>
    </source>
</evidence>
<dbReference type="GO" id="GO:0015093">
    <property type="term" value="F:ferrous iron transmembrane transporter activity"/>
    <property type="evidence" value="ECO:0007669"/>
    <property type="project" value="TreeGrafter"/>
</dbReference>
<comment type="subcellular location">
    <subcellularLocation>
        <location evidence="1">Membrane</location>
        <topology evidence="1">Multi-pass membrane protein</topology>
    </subcellularLocation>
</comment>
<feature type="transmembrane region" description="Helical" evidence="6">
    <location>
        <begin position="145"/>
        <end position="167"/>
    </location>
</feature>
<keyword evidence="4 6" id="KW-1133">Transmembrane helix</keyword>
<evidence type="ECO:0000313" key="9">
    <source>
        <dbReference type="Proteomes" id="UP000251994"/>
    </source>
</evidence>
<evidence type="ECO:0000256" key="2">
    <source>
        <dbReference type="ARBA" id="ARBA00008333"/>
    </source>
</evidence>
<evidence type="ECO:0000256" key="4">
    <source>
        <dbReference type="ARBA" id="ARBA00022989"/>
    </source>
</evidence>
<dbReference type="PANTHER" id="PTHR31632">
    <property type="entry name" value="IRON TRANSPORTER FTH1"/>
    <property type="match status" value="1"/>
</dbReference>
<evidence type="ECO:0000256" key="5">
    <source>
        <dbReference type="ARBA" id="ARBA00023136"/>
    </source>
</evidence>
<organism evidence="8">
    <name type="scientific">Salmonella enterica</name>
    <name type="common">Salmonella choleraesuis</name>
    <dbReference type="NCBI Taxonomy" id="28901"/>
    <lineage>
        <taxon>Bacteria</taxon>
        <taxon>Pseudomonadati</taxon>
        <taxon>Pseudomonadota</taxon>
        <taxon>Gammaproteobacteria</taxon>
        <taxon>Enterobacterales</taxon>
        <taxon>Enterobacteriaceae</taxon>
        <taxon>Salmonella</taxon>
    </lineage>
</organism>
<feature type="transmembrane region" description="Helical" evidence="6">
    <location>
        <begin position="246"/>
        <end position="263"/>
    </location>
</feature>
<feature type="transmembrane region" description="Helical" evidence="6">
    <location>
        <begin position="33"/>
        <end position="52"/>
    </location>
</feature>
<dbReference type="Pfam" id="PF03239">
    <property type="entry name" value="FTR1"/>
    <property type="match status" value="1"/>
</dbReference>
<dbReference type="InterPro" id="IPR004923">
    <property type="entry name" value="FTR1/Fip1/EfeU"/>
</dbReference>
<feature type="transmembrane region" description="Helical" evidence="6">
    <location>
        <begin position="67"/>
        <end position="86"/>
    </location>
</feature>
<dbReference type="EMBL" id="RWAH01000001">
    <property type="protein sequence ID" value="MMS75399.1"/>
    <property type="molecule type" value="Genomic_DNA"/>
</dbReference>
<comment type="similarity">
    <text evidence="2">Belongs to the oxidase-dependent Fe transporter (OFeT) (TC 9.A.10.1) family.</text>
</comment>
<dbReference type="EMBL" id="CP030219">
    <property type="protein sequence ID" value="AXD70433.1"/>
    <property type="molecule type" value="Genomic_DNA"/>
</dbReference>
<dbReference type="Proteomes" id="UP000839526">
    <property type="component" value="Unassembled WGS sequence"/>
</dbReference>
<evidence type="ECO:0000313" key="8">
    <source>
        <dbReference type="EMBL" id="MMS75399.1"/>
    </source>
</evidence>